<dbReference type="NCBIfam" id="TIGR00809">
    <property type="entry name" value="secB"/>
    <property type="match status" value="1"/>
</dbReference>
<dbReference type="AlphaFoldDB" id="A0A3B1BPW9"/>
<dbReference type="NCBIfam" id="NF004392">
    <property type="entry name" value="PRK05751.1-3"/>
    <property type="match status" value="1"/>
</dbReference>
<dbReference type="InterPro" id="IPR003708">
    <property type="entry name" value="SecB"/>
</dbReference>
<dbReference type="NCBIfam" id="NF004393">
    <property type="entry name" value="PRK05751.1-4"/>
    <property type="match status" value="1"/>
</dbReference>
<name>A0A3B1BPW9_9ZZZZ</name>
<protein>
    <submittedName>
        <fullName evidence="1">Protein-export protein SecB (Maintains pre-export unfolded state)</fullName>
    </submittedName>
</protein>
<gene>
    <name evidence="1" type="ORF">MNBD_GAMMA24-1715</name>
</gene>
<dbReference type="HAMAP" id="MF_00821">
    <property type="entry name" value="SecB"/>
    <property type="match status" value="1"/>
</dbReference>
<dbReference type="InterPro" id="IPR035958">
    <property type="entry name" value="SecB-like_sf"/>
</dbReference>
<dbReference type="EMBL" id="UOFZ01000143">
    <property type="protein sequence ID" value="VAX13874.1"/>
    <property type="molecule type" value="Genomic_DNA"/>
</dbReference>
<reference evidence="1" key="1">
    <citation type="submission" date="2018-06" db="EMBL/GenBank/DDBJ databases">
        <authorList>
            <person name="Zhirakovskaya E."/>
        </authorList>
    </citation>
    <scope>NUCLEOTIDE SEQUENCE</scope>
</reference>
<dbReference type="SUPFAM" id="SSF54611">
    <property type="entry name" value="SecB-like"/>
    <property type="match status" value="1"/>
</dbReference>
<dbReference type="GO" id="GO:0015031">
    <property type="term" value="P:protein transport"/>
    <property type="evidence" value="ECO:0007669"/>
    <property type="project" value="InterPro"/>
</dbReference>
<dbReference type="GO" id="GO:0051082">
    <property type="term" value="F:unfolded protein binding"/>
    <property type="evidence" value="ECO:0007669"/>
    <property type="project" value="InterPro"/>
</dbReference>
<dbReference type="Gene3D" id="3.10.420.10">
    <property type="entry name" value="SecB-like"/>
    <property type="match status" value="1"/>
</dbReference>
<proteinExistence type="inferred from homology"/>
<dbReference type="Pfam" id="PF02556">
    <property type="entry name" value="SecB"/>
    <property type="match status" value="1"/>
</dbReference>
<accession>A0A3B1BPW9</accession>
<dbReference type="PANTHER" id="PTHR36918:SF1">
    <property type="entry name" value="PROTEIN-EXPORT PROTEIN SECB"/>
    <property type="match status" value="1"/>
</dbReference>
<dbReference type="PANTHER" id="PTHR36918">
    <property type="match status" value="1"/>
</dbReference>
<dbReference type="NCBIfam" id="NF004394">
    <property type="entry name" value="PRK05751.1-5"/>
    <property type="match status" value="1"/>
</dbReference>
<dbReference type="PRINTS" id="PR01594">
    <property type="entry name" value="SECBCHAPRONE"/>
</dbReference>
<evidence type="ECO:0000313" key="1">
    <source>
        <dbReference type="EMBL" id="VAX13874.1"/>
    </source>
</evidence>
<dbReference type="GO" id="GO:0051262">
    <property type="term" value="P:protein tetramerization"/>
    <property type="evidence" value="ECO:0007669"/>
    <property type="project" value="InterPro"/>
</dbReference>
<organism evidence="1">
    <name type="scientific">hydrothermal vent metagenome</name>
    <dbReference type="NCBI Taxonomy" id="652676"/>
    <lineage>
        <taxon>unclassified sequences</taxon>
        <taxon>metagenomes</taxon>
        <taxon>ecological metagenomes</taxon>
    </lineage>
</organism>
<sequence length="157" mass="17347">MADTEDKGNGQEPTQQFAIQKIYVKDLSFESPNAPAVFTTDFQPQVNVELNTNGQSIGENVYEVVLSITVTVKQAENTAYLVEVQQSGIFNIEGMPEDQMAGMLAVFCPSIIFPYAREAISDIVTRGGFPQLLLAPVDFNAMYTQHLEQQQAQQATH</sequence>